<evidence type="ECO:0000256" key="3">
    <source>
        <dbReference type="SAM" id="MobiDB-lite"/>
    </source>
</evidence>
<dbReference type="CDD" id="cd20736">
    <property type="entry name" value="PoNe_Nuclease"/>
    <property type="match status" value="1"/>
</dbReference>
<protein>
    <recommendedName>
        <fullName evidence="2">UPF0102 protein FRY98_01390</fullName>
    </recommendedName>
</protein>
<feature type="region of interest" description="Disordered" evidence="3">
    <location>
        <begin position="1"/>
        <end position="20"/>
    </location>
</feature>
<dbReference type="Gene3D" id="3.40.1350.10">
    <property type="match status" value="1"/>
</dbReference>
<dbReference type="PANTHER" id="PTHR34039:SF1">
    <property type="entry name" value="UPF0102 PROTEIN YRAN"/>
    <property type="match status" value="1"/>
</dbReference>
<reference evidence="4 5" key="1">
    <citation type="submission" date="2019-08" db="EMBL/GenBank/DDBJ databases">
        <title>Genome sequencing of Paenibacillus faecis DSM 23593(T).</title>
        <authorList>
            <person name="Kook J.-K."/>
            <person name="Park S.-N."/>
            <person name="Lim Y.K."/>
        </authorList>
    </citation>
    <scope>NUCLEOTIDE SEQUENCE [LARGE SCALE GENOMIC DNA]</scope>
    <source>
        <strain evidence="4 5">DSM 23593</strain>
    </source>
</reference>
<dbReference type="AlphaFoldDB" id="A0A5D0CWT5"/>
<evidence type="ECO:0000256" key="1">
    <source>
        <dbReference type="ARBA" id="ARBA00006738"/>
    </source>
</evidence>
<dbReference type="InterPro" id="IPR011335">
    <property type="entry name" value="Restrct_endonuc-II-like"/>
</dbReference>
<name>A0A5D0CWT5_9BACL</name>
<sequence>MNKRYASLSGDGSSSARDERVVRGRRAEQLAADYLVEQGYEILHRNWRCRSGELDLVAKRDGVLVVVEVRSRKSRNSAFGTPAESMTARKIKQVRDTAAVYFQQTGNSAAIIRFDVIAVTFGYGDEFTLEHIQAAF</sequence>
<evidence type="ECO:0000256" key="2">
    <source>
        <dbReference type="HAMAP-Rule" id="MF_00048"/>
    </source>
</evidence>
<gene>
    <name evidence="4" type="ORF">FRY98_01390</name>
</gene>
<evidence type="ECO:0000313" key="4">
    <source>
        <dbReference type="EMBL" id="TYA14371.1"/>
    </source>
</evidence>
<proteinExistence type="inferred from homology"/>
<dbReference type="InterPro" id="IPR003509">
    <property type="entry name" value="UPF0102_YraN-like"/>
</dbReference>
<dbReference type="HAMAP" id="MF_00048">
    <property type="entry name" value="UPF0102"/>
    <property type="match status" value="1"/>
</dbReference>
<dbReference type="RefSeq" id="WP_148449877.1">
    <property type="nucleotide sequence ID" value="NZ_VSDO01000001.1"/>
</dbReference>
<dbReference type="EMBL" id="VSDO01000001">
    <property type="protein sequence ID" value="TYA14371.1"/>
    <property type="molecule type" value="Genomic_DNA"/>
</dbReference>
<dbReference type="PANTHER" id="PTHR34039">
    <property type="entry name" value="UPF0102 PROTEIN YRAN"/>
    <property type="match status" value="1"/>
</dbReference>
<organism evidence="4 5">
    <name type="scientific">Paenibacillus faecis</name>
    <dbReference type="NCBI Taxonomy" id="862114"/>
    <lineage>
        <taxon>Bacteria</taxon>
        <taxon>Bacillati</taxon>
        <taxon>Bacillota</taxon>
        <taxon>Bacilli</taxon>
        <taxon>Bacillales</taxon>
        <taxon>Paenibacillaceae</taxon>
        <taxon>Paenibacillus</taxon>
    </lineage>
</organism>
<dbReference type="SUPFAM" id="SSF52980">
    <property type="entry name" value="Restriction endonuclease-like"/>
    <property type="match status" value="1"/>
</dbReference>
<evidence type="ECO:0000313" key="5">
    <source>
        <dbReference type="Proteomes" id="UP000325218"/>
    </source>
</evidence>
<keyword evidence="5" id="KW-1185">Reference proteome</keyword>
<comment type="caution">
    <text evidence="4">The sequence shown here is derived from an EMBL/GenBank/DDBJ whole genome shotgun (WGS) entry which is preliminary data.</text>
</comment>
<dbReference type="InterPro" id="IPR011856">
    <property type="entry name" value="tRNA_endonuc-like_dom_sf"/>
</dbReference>
<dbReference type="GO" id="GO:0003676">
    <property type="term" value="F:nucleic acid binding"/>
    <property type="evidence" value="ECO:0007669"/>
    <property type="project" value="InterPro"/>
</dbReference>
<dbReference type="Pfam" id="PF02021">
    <property type="entry name" value="UPF0102"/>
    <property type="match status" value="1"/>
</dbReference>
<comment type="similarity">
    <text evidence="1 2">Belongs to the UPF0102 family.</text>
</comment>
<dbReference type="Proteomes" id="UP000325218">
    <property type="component" value="Unassembled WGS sequence"/>
</dbReference>
<dbReference type="NCBIfam" id="NF009150">
    <property type="entry name" value="PRK12497.1-3"/>
    <property type="match status" value="1"/>
</dbReference>
<dbReference type="NCBIfam" id="NF009154">
    <property type="entry name" value="PRK12497.3-3"/>
    <property type="match status" value="1"/>
</dbReference>
<dbReference type="OrthoDB" id="9802516at2"/>
<accession>A0A5D0CWT5</accession>